<sequence>MIIKAVCALIGLPVLALVGLFVWGGLRSGPAPLSESDALIPAAILSEQLSDGMIEAQVYVLGNLGYRIEIQFSPSFTSNISSTMPPEVSLSMESMHMDGLNQPLELVGNGAWQGQGEVPMAGMWIVNVGYGDEFAEVHFAAR</sequence>
<evidence type="ECO:0008006" key="3">
    <source>
        <dbReference type="Google" id="ProtNLM"/>
    </source>
</evidence>
<keyword evidence="2" id="KW-1185">Reference proteome</keyword>
<evidence type="ECO:0000313" key="1">
    <source>
        <dbReference type="EMBL" id="QCO55537.1"/>
    </source>
</evidence>
<name>A0A4P8EFF4_9RHOB</name>
<proteinExistence type="predicted"/>
<dbReference type="AlphaFoldDB" id="A0A4P8EFF4"/>
<accession>A0A4P8EFF4</accession>
<evidence type="ECO:0000313" key="2">
    <source>
        <dbReference type="Proteomes" id="UP000298631"/>
    </source>
</evidence>
<dbReference type="RefSeq" id="WP_137193204.1">
    <property type="nucleotide sequence ID" value="NZ_CP039964.1"/>
</dbReference>
<dbReference type="EMBL" id="CP039964">
    <property type="protein sequence ID" value="QCO55537.1"/>
    <property type="molecule type" value="Genomic_DNA"/>
</dbReference>
<gene>
    <name evidence="1" type="ORF">EOK75_07095</name>
</gene>
<reference evidence="1 2" key="1">
    <citation type="submission" date="2019-05" db="EMBL/GenBank/DDBJ databases">
        <title>Pseudorhodobacter turbinis sp. nov., isolated from the gut of the Korean turban shell.</title>
        <authorList>
            <person name="Jeong Y.-S."/>
            <person name="Kang W.-R."/>
            <person name="Bae J.-W."/>
        </authorList>
    </citation>
    <scope>NUCLEOTIDE SEQUENCE [LARGE SCALE GENOMIC DNA]</scope>
    <source>
        <strain evidence="1 2">S12M18</strain>
    </source>
</reference>
<dbReference type="OrthoDB" id="7644716at2"/>
<protein>
    <recommendedName>
        <fullName evidence="3">YtkA-like domain-containing protein</fullName>
    </recommendedName>
</protein>
<dbReference type="Proteomes" id="UP000298631">
    <property type="component" value="Chromosome"/>
</dbReference>
<organism evidence="1 2">
    <name type="scientific">Pseudorhodobacter turbinis</name>
    <dbReference type="NCBI Taxonomy" id="2500533"/>
    <lineage>
        <taxon>Bacteria</taxon>
        <taxon>Pseudomonadati</taxon>
        <taxon>Pseudomonadota</taxon>
        <taxon>Alphaproteobacteria</taxon>
        <taxon>Rhodobacterales</taxon>
        <taxon>Paracoccaceae</taxon>
        <taxon>Pseudorhodobacter</taxon>
    </lineage>
</organism>
<dbReference type="KEGG" id="pseb:EOK75_07095"/>